<accession>A0A443PDE0</accession>
<keyword evidence="1" id="KW-1133">Transmembrane helix</keyword>
<protein>
    <submittedName>
        <fullName evidence="2">Zinc finger MYM-type protein 1-like protein</fullName>
    </submittedName>
</protein>
<dbReference type="AlphaFoldDB" id="A0A443PDE0"/>
<evidence type="ECO:0000256" key="1">
    <source>
        <dbReference type="SAM" id="Phobius"/>
    </source>
</evidence>
<dbReference type="PANTHER" id="PTHR11697">
    <property type="entry name" value="GENERAL TRANSCRIPTION FACTOR 2-RELATED ZINC FINGER PROTEIN"/>
    <property type="match status" value="1"/>
</dbReference>
<reference evidence="2 3" key="1">
    <citation type="journal article" date="2019" name="Nat. Plants">
        <title>Stout camphor tree genome fills gaps in understanding of flowering plant genome evolution.</title>
        <authorList>
            <person name="Chaw S.M."/>
            <person name="Liu Y.C."/>
            <person name="Wu Y.W."/>
            <person name="Wang H.Y."/>
            <person name="Lin C.I."/>
            <person name="Wu C.S."/>
            <person name="Ke H.M."/>
            <person name="Chang L.Y."/>
            <person name="Hsu C.Y."/>
            <person name="Yang H.T."/>
            <person name="Sudianto E."/>
            <person name="Hsu M.H."/>
            <person name="Wu K.P."/>
            <person name="Wang L.N."/>
            <person name="Leebens-Mack J.H."/>
            <person name="Tsai I.J."/>
        </authorList>
    </citation>
    <scope>NUCLEOTIDE SEQUENCE [LARGE SCALE GENOMIC DNA]</scope>
    <source>
        <strain evidence="3">cv. Chaw 1501</strain>
        <tissue evidence="2">Young leaves</tissue>
    </source>
</reference>
<gene>
    <name evidence="2" type="ORF">CKAN_01782600</name>
</gene>
<proteinExistence type="predicted"/>
<dbReference type="Proteomes" id="UP000283530">
    <property type="component" value="Unassembled WGS sequence"/>
</dbReference>
<keyword evidence="1" id="KW-0812">Transmembrane</keyword>
<dbReference type="PANTHER" id="PTHR11697:SF230">
    <property type="entry name" value="ZINC FINGER, MYM DOMAIN CONTAINING 1"/>
    <property type="match status" value="1"/>
</dbReference>
<organism evidence="2 3">
    <name type="scientific">Cinnamomum micranthum f. kanehirae</name>
    <dbReference type="NCBI Taxonomy" id="337451"/>
    <lineage>
        <taxon>Eukaryota</taxon>
        <taxon>Viridiplantae</taxon>
        <taxon>Streptophyta</taxon>
        <taxon>Embryophyta</taxon>
        <taxon>Tracheophyta</taxon>
        <taxon>Spermatophyta</taxon>
        <taxon>Magnoliopsida</taxon>
        <taxon>Magnoliidae</taxon>
        <taxon>Laurales</taxon>
        <taxon>Lauraceae</taxon>
        <taxon>Cinnamomum</taxon>
    </lineage>
</organism>
<keyword evidence="3" id="KW-1185">Reference proteome</keyword>
<keyword evidence="1" id="KW-0472">Membrane</keyword>
<dbReference type="OrthoDB" id="118159at2759"/>
<dbReference type="STRING" id="337451.A0A443PDE0"/>
<feature type="transmembrane region" description="Helical" evidence="1">
    <location>
        <begin position="6"/>
        <end position="29"/>
    </location>
</feature>
<comment type="caution">
    <text evidence="2">The sequence shown here is derived from an EMBL/GenBank/DDBJ whole genome shotgun (WGS) entry which is preliminary data.</text>
</comment>
<dbReference type="InterPro" id="IPR055298">
    <property type="entry name" value="AtLOH3-like"/>
</dbReference>
<evidence type="ECO:0000313" key="3">
    <source>
        <dbReference type="Proteomes" id="UP000283530"/>
    </source>
</evidence>
<name>A0A443PDE0_9MAGN</name>
<dbReference type="EMBL" id="QPKB01000007">
    <property type="protein sequence ID" value="RWR88789.1"/>
    <property type="molecule type" value="Genomic_DNA"/>
</dbReference>
<feature type="transmembrane region" description="Helical" evidence="1">
    <location>
        <begin position="150"/>
        <end position="168"/>
    </location>
</feature>
<evidence type="ECO:0000313" key="2">
    <source>
        <dbReference type="EMBL" id="RWR88789.1"/>
    </source>
</evidence>
<sequence>MAGILSSLKFIHFVINMKLSFPIWMILFVDRRRSRREVEVTNLHHFRVEIFYAAIDMQLQELNHLFNDVNTELLLCVACLDPSDSFSAFNKERLVRLSQFYPDDFSDADRVMLDNQLQTYIIDMRTNSRFSEVKGISGLAQKMVETRKDIVYDFVYLLLKLVLTLPIATATVERASSIVKIVKNRLHSRMEAEWMNDCLLVYIEKDIFNGIDDETIMQRFQTMKTGWFCWKQVPDVTGSSSGSDC</sequence>